<dbReference type="InterPro" id="IPR002213">
    <property type="entry name" value="UDP_glucos_trans"/>
</dbReference>
<evidence type="ECO:0000256" key="3">
    <source>
        <dbReference type="RuleBase" id="RU003718"/>
    </source>
</evidence>
<dbReference type="Gene3D" id="3.40.50.2000">
    <property type="entry name" value="Glycogen Phosphorylase B"/>
    <property type="match status" value="2"/>
</dbReference>
<proteinExistence type="inferred from homology"/>
<dbReference type="Proteomes" id="UP001626628">
    <property type="component" value="Chromosome"/>
</dbReference>
<dbReference type="InterPro" id="IPR035595">
    <property type="entry name" value="UDP_glycos_trans_CS"/>
</dbReference>
<dbReference type="CDD" id="cd03784">
    <property type="entry name" value="GT1_Gtf-like"/>
    <property type="match status" value="1"/>
</dbReference>
<dbReference type="PANTHER" id="PTHR48050">
    <property type="entry name" value="STEROL 3-BETA-GLUCOSYLTRANSFERASE"/>
    <property type="match status" value="1"/>
</dbReference>
<dbReference type="SUPFAM" id="SSF53756">
    <property type="entry name" value="UDP-Glycosyltransferase/glycogen phosphorylase"/>
    <property type="match status" value="1"/>
</dbReference>
<dbReference type="InterPro" id="IPR050426">
    <property type="entry name" value="Glycosyltransferase_28"/>
</dbReference>
<gene>
    <name evidence="4" type="ORF">WAB15_32785</name>
</gene>
<dbReference type="Pfam" id="PF00201">
    <property type="entry name" value="UDPGT"/>
    <property type="match status" value="1"/>
</dbReference>
<evidence type="ECO:0000256" key="1">
    <source>
        <dbReference type="ARBA" id="ARBA00009995"/>
    </source>
</evidence>
<protein>
    <submittedName>
        <fullName evidence="4">Macrolide family glycosyltransferase</fullName>
    </submittedName>
</protein>
<reference evidence="4 5" key="1">
    <citation type="submission" date="2024-03" db="EMBL/GenBank/DDBJ databases">
        <title>The complete genome of Streptomyces sirii sp.nov.</title>
        <authorList>
            <person name="Zakalyukina Y.V."/>
            <person name="Belik A.R."/>
            <person name="Biryukov M.V."/>
            <person name="Baturina O.A."/>
            <person name="Kabilov M.R."/>
        </authorList>
    </citation>
    <scope>NUCLEOTIDE SEQUENCE [LARGE SCALE GENOMIC DNA]</scope>
    <source>
        <strain evidence="4 5">BP-8</strain>
    </source>
</reference>
<name>A0ABZ2QZU5_9ACTN</name>
<dbReference type="PANTHER" id="PTHR48050:SF13">
    <property type="entry name" value="STEROL 3-BETA-GLUCOSYLTRANSFERASE UGT80A2"/>
    <property type="match status" value="1"/>
</dbReference>
<keyword evidence="5" id="KW-1185">Reference proteome</keyword>
<accession>A0ABZ2QZU5</accession>
<dbReference type="RefSeq" id="WP_407288461.1">
    <property type="nucleotide sequence ID" value="NZ_CP147982.1"/>
</dbReference>
<dbReference type="InterPro" id="IPR006326">
    <property type="entry name" value="UDPGT_MGT-like"/>
</dbReference>
<dbReference type="NCBIfam" id="TIGR01426">
    <property type="entry name" value="MGT"/>
    <property type="match status" value="1"/>
</dbReference>
<evidence type="ECO:0000313" key="5">
    <source>
        <dbReference type="Proteomes" id="UP001626628"/>
    </source>
</evidence>
<evidence type="ECO:0000313" key="4">
    <source>
        <dbReference type="EMBL" id="WXK80407.1"/>
    </source>
</evidence>
<evidence type="ECO:0000256" key="2">
    <source>
        <dbReference type="ARBA" id="ARBA00022679"/>
    </source>
</evidence>
<sequence length="400" mass="43403">MTSKSHIAFTNIGLHGHVLPTLPVARELVARGHRVSYAVPERFAPLVEATGARPVPYRSAWRADDDATKSLTGFTAIVSAMLDEAESALPQLSRAFDADRPDAVVYDVFAYGARVLGLRWGVPTLNFWPFAVPYEGKDNGIAAVYRGLLDDPAAHRLRDRFSRWLAGNGVDMTVADFGLVPEQGIASITRTLQPHADKVDEPRFSFVGPCFGPRGDTAAWAPPAAGRTVLVSLGSTFTNRPDIYRRLVAAFAGSDWHVVLQTGKFVAAEALGPLPDNVEVHEWLPQLDVLAHTDAFVTHAGMGGTVEALSHGVPMLTLPQGADQFFISDRLVELGVARRLHEDELTGGTVRTALEELLARPGLTTRLDRLREEIRASGGASAAADLVEHRLRRGPRHPQT</sequence>
<comment type="similarity">
    <text evidence="1 3">Belongs to the UDP-glycosyltransferase family.</text>
</comment>
<dbReference type="EMBL" id="CP147982">
    <property type="protein sequence ID" value="WXK80407.1"/>
    <property type="molecule type" value="Genomic_DNA"/>
</dbReference>
<keyword evidence="2 3" id="KW-0808">Transferase</keyword>
<organism evidence="4 5">
    <name type="scientific">Streptomyces sirii</name>
    <dbReference type="NCBI Taxonomy" id="3127701"/>
    <lineage>
        <taxon>Bacteria</taxon>
        <taxon>Bacillati</taxon>
        <taxon>Actinomycetota</taxon>
        <taxon>Actinomycetes</taxon>
        <taxon>Kitasatosporales</taxon>
        <taxon>Streptomycetaceae</taxon>
        <taxon>Streptomyces</taxon>
    </lineage>
</organism>
<keyword evidence="3" id="KW-0328">Glycosyltransferase</keyword>
<dbReference type="PROSITE" id="PS00375">
    <property type="entry name" value="UDPGT"/>
    <property type="match status" value="1"/>
</dbReference>